<dbReference type="Proteomes" id="UP000632289">
    <property type="component" value="Unassembled WGS sequence"/>
</dbReference>
<proteinExistence type="predicted"/>
<feature type="region of interest" description="Disordered" evidence="1">
    <location>
        <begin position="104"/>
        <end position="195"/>
    </location>
</feature>
<keyword evidence="3" id="KW-1185">Reference proteome</keyword>
<organism evidence="2 3">
    <name type="scientific">Streptomyces chumphonensis</name>
    <dbReference type="NCBI Taxonomy" id="1214925"/>
    <lineage>
        <taxon>Bacteria</taxon>
        <taxon>Bacillati</taxon>
        <taxon>Actinomycetota</taxon>
        <taxon>Actinomycetes</taxon>
        <taxon>Kitasatosporales</taxon>
        <taxon>Streptomycetaceae</taxon>
        <taxon>Streptomyces</taxon>
    </lineage>
</organism>
<reference evidence="2" key="1">
    <citation type="submission" date="2020-09" db="EMBL/GenBank/DDBJ databases">
        <title>Secondary metabolite and genome analysis of marine Streptomyces chumphonensis KK1-2T.</title>
        <authorList>
            <person name="Phongsopitanun W."/>
            <person name="Kanchanasin P."/>
            <person name="Pittayakhajonwut P."/>
            <person name="Suwanborirux K."/>
            <person name="Tanasupawat S."/>
        </authorList>
    </citation>
    <scope>NUCLEOTIDE SEQUENCE</scope>
    <source>
        <strain evidence="2">KK1-2</strain>
    </source>
</reference>
<accession>A0A927F5M1</accession>
<protein>
    <submittedName>
        <fullName evidence="2">Uncharacterized protein</fullName>
    </submittedName>
</protein>
<dbReference type="AlphaFoldDB" id="A0A927F5M1"/>
<feature type="compositionally biased region" description="Basic and acidic residues" evidence="1">
    <location>
        <begin position="122"/>
        <end position="159"/>
    </location>
</feature>
<name>A0A927F5M1_9ACTN</name>
<gene>
    <name evidence="2" type="ORF">IF129_24610</name>
</gene>
<sequence>MPNNTDFRRTLSDPTPLYFAAGVIEKVRAEAPERIAKLRETDTKAVQARFQEALATLDADVRKWREQAQHLALQGVGYAAEAAVKAKENYDALAEQGKVAVEGWRGRKEGDEGDVGAGYETTIEREPVTVTEPRDGTTKFSEQAEPKEPKGHQEAKEPEGSAEAQAKKAAPRRTTAKSTPRKATAARKTPPASDS</sequence>
<evidence type="ECO:0000256" key="1">
    <source>
        <dbReference type="SAM" id="MobiDB-lite"/>
    </source>
</evidence>
<evidence type="ECO:0000313" key="2">
    <source>
        <dbReference type="EMBL" id="MBD3934731.1"/>
    </source>
</evidence>
<comment type="caution">
    <text evidence="2">The sequence shown here is derived from an EMBL/GenBank/DDBJ whole genome shotgun (WGS) entry which is preliminary data.</text>
</comment>
<dbReference type="EMBL" id="JACXYU010000019">
    <property type="protein sequence ID" value="MBD3934731.1"/>
    <property type="molecule type" value="Genomic_DNA"/>
</dbReference>
<evidence type="ECO:0000313" key="3">
    <source>
        <dbReference type="Proteomes" id="UP000632289"/>
    </source>
</evidence>
<dbReference type="RefSeq" id="WP_191212029.1">
    <property type="nucleotide sequence ID" value="NZ_BAABKL010000004.1"/>
</dbReference>
<feature type="compositionally biased region" description="Low complexity" evidence="1">
    <location>
        <begin position="176"/>
        <end position="195"/>
    </location>
</feature>